<reference evidence="8 9" key="1">
    <citation type="submission" date="2019-04" db="EMBL/GenBank/DDBJ databases">
        <title>Sphingomonas psychrotolerans sp. nov., isolated from soil in the Tianshan Mountains, Xinjiang, China.</title>
        <authorList>
            <person name="Luo Y."/>
            <person name="Sheng H."/>
        </authorList>
    </citation>
    <scope>NUCLEOTIDE SEQUENCE [LARGE SCALE GENOMIC DNA]</scope>
    <source>
        <strain evidence="8 9">KIS18-15</strain>
    </source>
</reference>
<accession>A0A4S1WDM8</accession>
<name>A0A4S1WDM8_9SPHN</name>
<dbReference type="PANTHER" id="PTHR42812">
    <property type="entry name" value="BETA-XYLOSIDASE"/>
    <property type="match status" value="1"/>
</dbReference>
<dbReference type="InterPro" id="IPR051795">
    <property type="entry name" value="Glycosyl_Hydrlase_43"/>
</dbReference>
<sequence length="437" mass="47837">MAGPAERSVPPIGRDDPRFDRRSLLAGGLLLGGLTLGGAAQGQDPPYGPAPLAGGQLDPKGDDSGRIVPAPAKGYWPYSGLSGPGRKPGKDSAGGGWVSGLPNVRYKGPGTPRYPIAPWDNSDGGAAVTAGLLPAIRPLHDVHIRDTIVCLGGDGHYYMTGSTGDNIWAVNDGVELWRSKDLKNWTYLGLVWSIERDGGWERNWRMRKGVPFRALWAPEIHFIRGNYFIVHSMSRAGVAILKSSTGKPEGPYVHAFSPDKPLRGGIDATLFEDDDGSVWFTLGSADEIVKLNDDQSGFTGGWQKMIAVEGEYDFDPNHHRKECATKGYAHFGYEGATMFKRNGVYYLGVVDRYEGRYSFAMWMSDKPTGPWRHRHEGPPCCGGGNFLRDKRGDWWVTFFGNDEASPFREKPGLVRVDFAPDGRVIVARDQPFARAIA</sequence>
<proteinExistence type="inferred from homology"/>
<dbReference type="GO" id="GO:0005975">
    <property type="term" value="P:carbohydrate metabolic process"/>
    <property type="evidence" value="ECO:0007669"/>
    <property type="project" value="InterPro"/>
</dbReference>
<gene>
    <name evidence="8" type="ORF">E5A74_14205</name>
</gene>
<evidence type="ECO:0000256" key="1">
    <source>
        <dbReference type="ARBA" id="ARBA00009865"/>
    </source>
</evidence>
<evidence type="ECO:0000256" key="3">
    <source>
        <dbReference type="ARBA" id="ARBA00023295"/>
    </source>
</evidence>
<dbReference type="CDD" id="cd08986">
    <property type="entry name" value="GH43-like"/>
    <property type="match status" value="1"/>
</dbReference>
<dbReference type="OrthoDB" id="9763933at2"/>
<evidence type="ECO:0000256" key="4">
    <source>
        <dbReference type="PIRSR" id="PIRSR606710-1"/>
    </source>
</evidence>
<comment type="similarity">
    <text evidence="1 6">Belongs to the glycosyl hydrolase 43 family.</text>
</comment>
<dbReference type="EMBL" id="SRXU01000006">
    <property type="protein sequence ID" value="TGX40653.1"/>
    <property type="molecule type" value="Genomic_DNA"/>
</dbReference>
<comment type="caution">
    <text evidence="8">The sequence shown here is derived from an EMBL/GenBank/DDBJ whole genome shotgun (WGS) entry which is preliminary data.</text>
</comment>
<protein>
    <submittedName>
        <fullName evidence="8">Glycoside hydrolase</fullName>
    </submittedName>
</protein>
<dbReference type="InterPro" id="IPR006710">
    <property type="entry name" value="Glyco_hydro_43"/>
</dbReference>
<feature type="region of interest" description="Disordered" evidence="7">
    <location>
        <begin position="35"/>
        <end position="69"/>
    </location>
</feature>
<keyword evidence="2 6" id="KW-0378">Hydrolase</keyword>
<evidence type="ECO:0000313" key="9">
    <source>
        <dbReference type="Proteomes" id="UP000309848"/>
    </source>
</evidence>
<dbReference type="AlphaFoldDB" id="A0A4S1WDM8"/>
<feature type="region of interest" description="Disordered" evidence="7">
    <location>
        <begin position="78"/>
        <end position="97"/>
    </location>
</feature>
<dbReference type="Gene3D" id="2.115.10.20">
    <property type="entry name" value="Glycosyl hydrolase domain, family 43"/>
    <property type="match status" value="1"/>
</dbReference>
<dbReference type="PANTHER" id="PTHR42812:SF14">
    <property type="entry name" value="SECRETED PROTEIN"/>
    <property type="match status" value="1"/>
</dbReference>
<dbReference type="Proteomes" id="UP000309848">
    <property type="component" value="Unassembled WGS sequence"/>
</dbReference>
<dbReference type="SUPFAM" id="SSF75005">
    <property type="entry name" value="Arabinanase/levansucrase/invertase"/>
    <property type="match status" value="1"/>
</dbReference>
<keyword evidence="9" id="KW-1185">Reference proteome</keyword>
<evidence type="ECO:0000256" key="2">
    <source>
        <dbReference type="ARBA" id="ARBA00022801"/>
    </source>
</evidence>
<feature type="region of interest" description="Disordered" evidence="7">
    <location>
        <begin position="1"/>
        <end position="20"/>
    </location>
</feature>
<dbReference type="InterPro" id="IPR023296">
    <property type="entry name" value="Glyco_hydro_beta-prop_sf"/>
</dbReference>
<evidence type="ECO:0000256" key="5">
    <source>
        <dbReference type="PIRSR" id="PIRSR606710-2"/>
    </source>
</evidence>
<dbReference type="Pfam" id="PF04616">
    <property type="entry name" value="Glyco_hydro_43"/>
    <property type="match status" value="1"/>
</dbReference>
<feature type="active site" description="Proton acceptor" evidence="4">
    <location>
        <position position="146"/>
    </location>
</feature>
<evidence type="ECO:0000256" key="6">
    <source>
        <dbReference type="RuleBase" id="RU361187"/>
    </source>
</evidence>
<evidence type="ECO:0000313" key="8">
    <source>
        <dbReference type="EMBL" id="TGX40653.1"/>
    </source>
</evidence>
<feature type="site" description="Important for catalytic activity, responsible for pKa modulation of the active site Glu and correct orientation of both the proton donor and substrate" evidence="5">
    <location>
        <position position="267"/>
    </location>
</feature>
<keyword evidence="3 6" id="KW-0326">Glycosidase</keyword>
<feature type="active site" description="Proton donor" evidence="4">
    <location>
        <position position="334"/>
    </location>
</feature>
<dbReference type="GO" id="GO:0004553">
    <property type="term" value="F:hydrolase activity, hydrolyzing O-glycosyl compounds"/>
    <property type="evidence" value="ECO:0007669"/>
    <property type="project" value="InterPro"/>
</dbReference>
<organism evidence="8 9">
    <name type="scientific">Sphingomonas naasensis</name>
    <dbReference type="NCBI Taxonomy" id="1344951"/>
    <lineage>
        <taxon>Bacteria</taxon>
        <taxon>Pseudomonadati</taxon>
        <taxon>Pseudomonadota</taxon>
        <taxon>Alphaproteobacteria</taxon>
        <taxon>Sphingomonadales</taxon>
        <taxon>Sphingomonadaceae</taxon>
        <taxon>Sphingomonas</taxon>
    </lineage>
</organism>
<evidence type="ECO:0000256" key="7">
    <source>
        <dbReference type="SAM" id="MobiDB-lite"/>
    </source>
</evidence>